<evidence type="ECO:0000313" key="5">
    <source>
        <dbReference type="Proteomes" id="UP000244867"/>
    </source>
</evidence>
<gene>
    <name evidence="4" type="ORF">C7S10_19425</name>
</gene>
<dbReference type="PANTHER" id="PTHR42796:SF4">
    <property type="entry name" value="FUMARYLACETOACETATE HYDROLASE DOMAIN-CONTAINING PROTEIN 2A"/>
    <property type="match status" value="1"/>
</dbReference>
<reference evidence="4 5" key="1">
    <citation type="submission" date="2018-03" db="EMBL/GenBank/DDBJ databases">
        <authorList>
            <person name="Keele B.F."/>
        </authorList>
    </citation>
    <scope>NUCLEOTIDE SEQUENCE [LARGE SCALE GENOMIC DNA]</scope>
    <source>
        <strain evidence="4 5">IB-3</strain>
    </source>
</reference>
<dbReference type="AlphaFoldDB" id="A0A2R7YT92"/>
<accession>A0A2R7YT92</accession>
<keyword evidence="2" id="KW-0479">Metal-binding</keyword>
<proteinExistence type="inferred from homology"/>
<comment type="caution">
    <text evidence="4">The sequence shown here is derived from an EMBL/GenBank/DDBJ whole genome shotgun (WGS) entry which is preliminary data.</text>
</comment>
<dbReference type="Pfam" id="PF01557">
    <property type="entry name" value="FAA_hydrolase"/>
    <property type="match status" value="1"/>
</dbReference>
<name>A0A2R7YT92_9ACTN</name>
<dbReference type="InterPro" id="IPR036663">
    <property type="entry name" value="Fumarylacetoacetase_C_sf"/>
</dbReference>
<protein>
    <recommendedName>
        <fullName evidence="3">Fumarylacetoacetase-like C-terminal domain-containing protein</fullName>
    </recommendedName>
</protein>
<dbReference type="GO" id="GO:0003824">
    <property type="term" value="F:catalytic activity"/>
    <property type="evidence" value="ECO:0007669"/>
    <property type="project" value="InterPro"/>
</dbReference>
<organism evidence="4 5">
    <name type="scientific">Nocardioides currus</name>
    <dbReference type="NCBI Taxonomy" id="2133958"/>
    <lineage>
        <taxon>Bacteria</taxon>
        <taxon>Bacillati</taxon>
        <taxon>Actinomycetota</taxon>
        <taxon>Actinomycetes</taxon>
        <taxon>Propionibacteriales</taxon>
        <taxon>Nocardioidaceae</taxon>
        <taxon>Nocardioides</taxon>
    </lineage>
</organism>
<dbReference type="GO" id="GO:0046872">
    <property type="term" value="F:metal ion binding"/>
    <property type="evidence" value="ECO:0007669"/>
    <property type="project" value="UniProtKB-KW"/>
</dbReference>
<dbReference type="SUPFAM" id="SSF56529">
    <property type="entry name" value="FAH"/>
    <property type="match status" value="1"/>
</dbReference>
<dbReference type="Proteomes" id="UP000244867">
    <property type="component" value="Unassembled WGS sequence"/>
</dbReference>
<dbReference type="RefSeq" id="WP_108346103.1">
    <property type="nucleotide sequence ID" value="NZ_PYXZ01000010.1"/>
</dbReference>
<comment type="similarity">
    <text evidence="1">Belongs to the FAH family.</text>
</comment>
<evidence type="ECO:0000256" key="1">
    <source>
        <dbReference type="ARBA" id="ARBA00010211"/>
    </source>
</evidence>
<dbReference type="InterPro" id="IPR011234">
    <property type="entry name" value="Fumarylacetoacetase-like_C"/>
</dbReference>
<sequence length="286" mass="31075">MRLATLRTEDGHRAVRIENDGMVLLPWRDLGELLERPTWREDAQADGETRVLDIAQLAPVVPRPQKVFVVGFNFPDPDLLPTPPEFPSIFAKFARSLCGPRDALHLPDPSISTQGDFEVEPVAVIGKAGRHIPLDKAAGHIAGYCVGNDASVRDWQFRNRPPLIGKAWEGMTPVGPWMTTADAVDLASLRMTCEVDGVTMQNGAVSEMIFSPEHIVSYISTLVTLDPGDLIFLGTPPGHAFGRESKPWLTEGQTVRAAITGLGDLVNTCVADPVLYQSTPHEGSPA</sequence>
<dbReference type="InterPro" id="IPR051121">
    <property type="entry name" value="FAH"/>
</dbReference>
<dbReference type="PANTHER" id="PTHR42796">
    <property type="entry name" value="FUMARYLACETOACETATE HYDROLASE DOMAIN-CONTAINING PROTEIN 2A-RELATED"/>
    <property type="match status" value="1"/>
</dbReference>
<evidence type="ECO:0000256" key="2">
    <source>
        <dbReference type="ARBA" id="ARBA00022723"/>
    </source>
</evidence>
<evidence type="ECO:0000313" key="4">
    <source>
        <dbReference type="EMBL" id="PUA79533.1"/>
    </source>
</evidence>
<evidence type="ECO:0000259" key="3">
    <source>
        <dbReference type="Pfam" id="PF01557"/>
    </source>
</evidence>
<dbReference type="OrthoDB" id="9805307at2"/>
<feature type="domain" description="Fumarylacetoacetase-like C-terminal" evidence="3">
    <location>
        <begin position="83"/>
        <end position="268"/>
    </location>
</feature>
<keyword evidence="5" id="KW-1185">Reference proteome</keyword>
<dbReference type="GO" id="GO:0044281">
    <property type="term" value="P:small molecule metabolic process"/>
    <property type="evidence" value="ECO:0007669"/>
    <property type="project" value="UniProtKB-ARBA"/>
</dbReference>
<dbReference type="EMBL" id="PYXZ01000010">
    <property type="protein sequence ID" value="PUA79533.1"/>
    <property type="molecule type" value="Genomic_DNA"/>
</dbReference>
<dbReference type="Gene3D" id="3.90.850.10">
    <property type="entry name" value="Fumarylacetoacetase-like, C-terminal domain"/>
    <property type="match status" value="1"/>
</dbReference>